<feature type="region of interest" description="Disordered" evidence="1">
    <location>
        <begin position="12"/>
        <end position="100"/>
    </location>
</feature>
<feature type="compositionally biased region" description="Basic and acidic residues" evidence="1">
    <location>
        <begin position="74"/>
        <end position="100"/>
    </location>
</feature>
<accession>A0AAD7FT48</accession>
<evidence type="ECO:0000313" key="2">
    <source>
        <dbReference type="EMBL" id="KAJ7637833.1"/>
    </source>
</evidence>
<feature type="compositionally biased region" description="Gly residues" evidence="1">
    <location>
        <begin position="61"/>
        <end position="73"/>
    </location>
</feature>
<sequence length="100" mass="10800">MQVVNEIAWASLGSLGKEEDKQGALGTSPRHSEIGRQDEDENGDRDATGTGQGDRREQGLGIQGGRQGRGQGRLGDRMGQRDRQEQGPEIQGLDRDKAGE</sequence>
<organism evidence="2 3">
    <name type="scientific">Mycena rosella</name>
    <name type="common">Pink bonnet</name>
    <name type="synonym">Agaricus rosellus</name>
    <dbReference type="NCBI Taxonomy" id="1033263"/>
    <lineage>
        <taxon>Eukaryota</taxon>
        <taxon>Fungi</taxon>
        <taxon>Dikarya</taxon>
        <taxon>Basidiomycota</taxon>
        <taxon>Agaricomycotina</taxon>
        <taxon>Agaricomycetes</taxon>
        <taxon>Agaricomycetidae</taxon>
        <taxon>Agaricales</taxon>
        <taxon>Marasmiineae</taxon>
        <taxon>Mycenaceae</taxon>
        <taxon>Mycena</taxon>
    </lineage>
</organism>
<evidence type="ECO:0000313" key="3">
    <source>
        <dbReference type="Proteomes" id="UP001221757"/>
    </source>
</evidence>
<reference evidence="2" key="1">
    <citation type="submission" date="2023-03" db="EMBL/GenBank/DDBJ databases">
        <title>Massive genome expansion in bonnet fungi (Mycena s.s.) driven by repeated elements and novel gene families across ecological guilds.</title>
        <authorList>
            <consortium name="Lawrence Berkeley National Laboratory"/>
            <person name="Harder C.B."/>
            <person name="Miyauchi S."/>
            <person name="Viragh M."/>
            <person name="Kuo A."/>
            <person name="Thoen E."/>
            <person name="Andreopoulos B."/>
            <person name="Lu D."/>
            <person name="Skrede I."/>
            <person name="Drula E."/>
            <person name="Henrissat B."/>
            <person name="Morin E."/>
            <person name="Kohler A."/>
            <person name="Barry K."/>
            <person name="LaButti K."/>
            <person name="Morin E."/>
            <person name="Salamov A."/>
            <person name="Lipzen A."/>
            <person name="Mereny Z."/>
            <person name="Hegedus B."/>
            <person name="Baldrian P."/>
            <person name="Stursova M."/>
            <person name="Weitz H."/>
            <person name="Taylor A."/>
            <person name="Grigoriev I.V."/>
            <person name="Nagy L.G."/>
            <person name="Martin F."/>
            <person name="Kauserud H."/>
        </authorList>
    </citation>
    <scope>NUCLEOTIDE SEQUENCE</scope>
    <source>
        <strain evidence="2">CBHHK067</strain>
    </source>
</reference>
<evidence type="ECO:0000256" key="1">
    <source>
        <dbReference type="SAM" id="MobiDB-lite"/>
    </source>
</evidence>
<gene>
    <name evidence="2" type="ORF">B0H17DRAFT_1149323</name>
</gene>
<protein>
    <submittedName>
        <fullName evidence="2">Uncharacterized protein</fullName>
    </submittedName>
</protein>
<dbReference type="AlphaFoldDB" id="A0AAD7FT48"/>
<dbReference type="EMBL" id="JARKIE010000448">
    <property type="protein sequence ID" value="KAJ7637833.1"/>
    <property type="molecule type" value="Genomic_DNA"/>
</dbReference>
<keyword evidence="3" id="KW-1185">Reference proteome</keyword>
<dbReference type="Proteomes" id="UP001221757">
    <property type="component" value="Unassembled WGS sequence"/>
</dbReference>
<proteinExistence type="predicted"/>
<name>A0AAD7FT48_MYCRO</name>
<comment type="caution">
    <text evidence="2">The sequence shown here is derived from an EMBL/GenBank/DDBJ whole genome shotgun (WGS) entry which is preliminary data.</text>
</comment>